<feature type="compositionally biased region" description="Basic and acidic residues" evidence="1">
    <location>
        <begin position="686"/>
        <end position="704"/>
    </location>
</feature>
<keyword evidence="5" id="KW-1185">Reference proteome</keyword>
<dbReference type="Proteomes" id="UP001485043">
    <property type="component" value="Unassembled WGS sequence"/>
</dbReference>
<dbReference type="Pfam" id="PF07713">
    <property type="entry name" value="DUF1604"/>
    <property type="match status" value="1"/>
</dbReference>
<feature type="domain" description="G-patch" evidence="3">
    <location>
        <begin position="168"/>
        <end position="188"/>
    </location>
</feature>
<dbReference type="EMBL" id="JALJOV010000376">
    <property type="protein sequence ID" value="KAK9864239.1"/>
    <property type="molecule type" value="Genomic_DNA"/>
</dbReference>
<evidence type="ECO:0000259" key="3">
    <source>
        <dbReference type="PROSITE" id="PS50174"/>
    </source>
</evidence>
<reference evidence="4 5" key="1">
    <citation type="journal article" date="2024" name="Nat. Commun.">
        <title>Phylogenomics reveals the evolutionary origins of lichenization in chlorophyte algae.</title>
        <authorList>
            <person name="Puginier C."/>
            <person name="Libourel C."/>
            <person name="Otte J."/>
            <person name="Skaloud P."/>
            <person name="Haon M."/>
            <person name="Grisel S."/>
            <person name="Petersen M."/>
            <person name="Berrin J.G."/>
            <person name="Delaux P.M."/>
            <person name="Dal Grande F."/>
            <person name="Keller J."/>
        </authorList>
    </citation>
    <scope>NUCLEOTIDE SEQUENCE [LARGE SCALE GENOMIC DNA]</scope>
    <source>
        <strain evidence="4 5">SAG 2523</strain>
    </source>
</reference>
<evidence type="ECO:0000256" key="1">
    <source>
        <dbReference type="SAM" id="MobiDB-lite"/>
    </source>
</evidence>
<feature type="domain" description="SURP motif" evidence="2">
    <location>
        <begin position="412"/>
        <end position="456"/>
    </location>
</feature>
<protein>
    <recommendedName>
        <fullName evidence="6">G-patch domain-containing protein</fullName>
    </recommendedName>
</protein>
<feature type="region of interest" description="Disordered" evidence="1">
    <location>
        <begin position="629"/>
        <end position="668"/>
    </location>
</feature>
<dbReference type="Pfam" id="PF01805">
    <property type="entry name" value="Surp"/>
    <property type="match status" value="1"/>
</dbReference>
<feature type="region of interest" description="Disordered" evidence="1">
    <location>
        <begin position="486"/>
        <end position="521"/>
    </location>
</feature>
<feature type="region of interest" description="Disordered" evidence="1">
    <location>
        <begin position="681"/>
        <end position="704"/>
    </location>
</feature>
<dbReference type="GO" id="GO:0003723">
    <property type="term" value="F:RNA binding"/>
    <property type="evidence" value="ECO:0007669"/>
    <property type="project" value="InterPro"/>
</dbReference>
<dbReference type="PROSITE" id="PS50174">
    <property type="entry name" value="G_PATCH"/>
    <property type="match status" value="1"/>
</dbReference>
<proteinExistence type="predicted"/>
<accession>A0AAW1T6Y4</accession>
<gene>
    <name evidence="4" type="ORF">WJX84_001870</name>
</gene>
<dbReference type="AlphaFoldDB" id="A0AAW1T6Y4"/>
<dbReference type="GO" id="GO:0006397">
    <property type="term" value="P:mRNA processing"/>
    <property type="evidence" value="ECO:0007669"/>
    <property type="project" value="InterPro"/>
</dbReference>
<evidence type="ECO:0008006" key="6">
    <source>
        <dbReference type="Google" id="ProtNLM"/>
    </source>
</evidence>
<dbReference type="PANTHER" id="PTHR13384:SF19">
    <property type="entry name" value="G PATCH DOMAIN-CONTAINING PROTEIN 1"/>
    <property type="match status" value="1"/>
</dbReference>
<feature type="compositionally biased region" description="Low complexity" evidence="1">
    <location>
        <begin position="629"/>
        <end position="650"/>
    </location>
</feature>
<evidence type="ECO:0000313" key="5">
    <source>
        <dbReference type="Proteomes" id="UP001485043"/>
    </source>
</evidence>
<organism evidence="4 5">
    <name type="scientific">Apatococcus fuscideae</name>
    <dbReference type="NCBI Taxonomy" id="2026836"/>
    <lineage>
        <taxon>Eukaryota</taxon>
        <taxon>Viridiplantae</taxon>
        <taxon>Chlorophyta</taxon>
        <taxon>core chlorophytes</taxon>
        <taxon>Trebouxiophyceae</taxon>
        <taxon>Chlorellales</taxon>
        <taxon>Chlorellaceae</taxon>
        <taxon>Apatococcus</taxon>
    </lineage>
</organism>
<dbReference type="InterPro" id="IPR035967">
    <property type="entry name" value="SWAP/Surp_sf"/>
</dbReference>
<dbReference type="PANTHER" id="PTHR13384">
    <property type="entry name" value="G PATCH DOMAIN-CONTAINING PROTEIN 1"/>
    <property type="match status" value="1"/>
</dbReference>
<sequence length="704" mass="73849">MVRPDDEDVEDYVYLGTPLEEEVESRAGQYAKAVADPGSTKSLPVWKQEVTDEEGRRRFHGAFTGGYSAGYYNSVGSAAGWAPSTFKSSREQRNQQRNQAVEDFMDEDELAEIRGAVAVQPTADFDTFGSAAAEAEKRRARADAAESSSQAPSLASGSIIEELLAPVAESLGIRLLQKMGWRQGKGVGAALAASLRGDDAAGGGTRDSRWGRVQGVGVDNTPIYLLPPKQDAHGLGFDPFKGAVEFAKAKRDREASKADVEGLRPAKRPRSVAFGTGALDEDDSYGITDDYVSAVEKPSIASGLHFEVAGSDDEDGLDIRPGRDAGPKRIQGLDPVLLLQERGHGKKPGALIAGFIPAVSLAVPAHYPPPKVPPDFSAKHRFPACFLGGTGGDLGSGAPPPPPPSDAGQQAVIDKLAAFVARNGPAFEAIVMRNHAADAHFGFLQGGVGAPYFRWKVNQLKAAVAGGPARRSAPLEADERGRILGEAPLPTTTKPSAPLPQPAAPAPRDPGPAPPVERISGPAGRTLQLRSLLQGPFGCPRDCIGPNGRLAACPSREHGSMSYAGARADLSGIAMGDRDRLKTSLAGAFTRGSTEATGTEGGLKAGLRMREPEATPSAAALLADRFAPAGTAAPPQQQPGAAAGGSMQPARAVTGGQPGKEQPKRSAVEWRPAALLCKRLNVPDPFKGRPKELTMSRFRTDHLV</sequence>
<name>A0AAW1T6Y4_9CHLO</name>
<dbReference type="SMART" id="SM00648">
    <property type="entry name" value="SWAP"/>
    <property type="match status" value="1"/>
</dbReference>
<dbReference type="GO" id="GO:0005634">
    <property type="term" value="C:nucleus"/>
    <property type="evidence" value="ECO:0007669"/>
    <property type="project" value="TreeGrafter"/>
</dbReference>
<feature type="compositionally biased region" description="Pro residues" evidence="1">
    <location>
        <begin position="497"/>
        <end position="515"/>
    </location>
</feature>
<evidence type="ECO:0000313" key="4">
    <source>
        <dbReference type="EMBL" id="KAK9864239.1"/>
    </source>
</evidence>
<evidence type="ECO:0000259" key="2">
    <source>
        <dbReference type="PROSITE" id="PS50128"/>
    </source>
</evidence>
<dbReference type="InterPro" id="IPR011666">
    <property type="entry name" value="DUF1604"/>
</dbReference>
<comment type="caution">
    <text evidence="4">The sequence shown here is derived from an EMBL/GenBank/DDBJ whole genome shotgun (WGS) entry which is preliminary data.</text>
</comment>
<dbReference type="SUPFAM" id="SSF109905">
    <property type="entry name" value="Surp module (SWAP domain)"/>
    <property type="match status" value="1"/>
</dbReference>
<dbReference type="Pfam" id="PF01585">
    <property type="entry name" value="G-patch"/>
    <property type="match status" value="1"/>
</dbReference>
<dbReference type="PROSITE" id="PS50128">
    <property type="entry name" value="SURP"/>
    <property type="match status" value="1"/>
</dbReference>
<dbReference type="InterPro" id="IPR000467">
    <property type="entry name" value="G_patch_dom"/>
</dbReference>
<dbReference type="Gene3D" id="1.10.10.790">
    <property type="entry name" value="Surp module"/>
    <property type="match status" value="1"/>
</dbReference>
<dbReference type="InterPro" id="IPR000061">
    <property type="entry name" value="Surp"/>
</dbReference>